<dbReference type="PANTHER" id="PTHR34039">
    <property type="entry name" value="UPF0102 PROTEIN YRAN"/>
    <property type="match status" value="1"/>
</dbReference>
<sequence>MSEIRSGKRRNIRPGPDRGRVKAERRGRLSEYVAALYLLLKGYRIVAMRYRSRGGEVDIIARRGGLIALVEVKARRSAAQSVDAVGFSSQQRIRSAGDHWLSRQRDAAALSVRCDIVAIVPGRWPKHFMDAF</sequence>
<dbReference type="Gene3D" id="3.40.1350.10">
    <property type="match status" value="1"/>
</dbReference>
<evidence type="ECO:0000256" key="1">
    <source>
        <dbReference type="ARBA" id="ARBA00006738"/>
    </source>
</evidence>
<dbReference type="RefSeq" id="WP_250914012.1">
    <property type="nucleotide sequence ID" value="NZ_JAMXLX010000004.1"/>
</dbReference>
<dbReference type="AlphaFoldDB" id="A0AAJ1BXA8"/>
<comment type="caution">
    <text evidence="4">The sequence shown here is derived from an EMBL/GenBank/DDBJ whole genome shotgun (WGS) entry which is preliminary data.</text>
</comment>
<organism evidence="4 5">
    <name type="scientific">Ciceribacter sichuanensis</name>
    <dbReference type="NCBI Taxonomy" id="2949647"/>
    <lineage>
        <taxon>Bacteria</taxon>
        <taxon>Pseudomonadati</taxon>
        <taxon>Pseudomonadota</taxon>
        <taxon>Alphaproteobacteria</taxon>
        <taxon>Hyphomicrobiales</taxon>
        <taxon>Rhizobiaceae</taxon>
        <taxon>Ciceribacter</taxon>
    </lineage>
</organism>
<accession>A0AAJ1BXA8</accession>
<dbReference type="NCBIfam" id="NF009151">
    <property type="entry name" value="PRK12497.1-5"/>
    <property type="match status" value="1"/>
</dbReference>
<dbReference type="InterPro" id="IPR011856">
    <property type="entry name" value="tRNA_endonuc-like_dom_sf"/>
</dbReference>
<dbReference type="InterPro" id="IPR003509">
    <property type="entry name" value="UPF0102_YraN-like"/>
</dbReference>
<dbReference type="Proteomes" id="UP001155380">
    <property type="component" value="Unassembled WGS sequence"/>
</dbReference>
<dbReference type="PANTHER" id="PTHR34039:SF1">
    <property type="entry name" value="UPF0102 PROTEIN YRAN"/>
    <property type="match status" value="1"/>
</dbReference>
<dbReference type="InterPro" id="IPR011335">
    <property type="entry name" value="Restrct_endonuc-II-like"/>
</dbReference>
<evidence type="ECO:0000313" key="5">
    <source>
        <dbReference type="Proteomes" id="UP001155380"/>
    </source>
</evidence>
<proteinExistence type="inferred from homology"/>
<name>A0AAJ1BXA8_9HYPH</name>
<protein>
    <recommendedName>
        <fullName evidence="2">UPF0102 protein NBH21_14425</fullName>
    </recommendedName>
</protein>
<gene>
    <name evidence="4" type="ORF">NBH21_14425</name>
</gene>
<comment type="similarity">
    <text evidence="1 2">Belongs to the UPF0102 family.</text>
</comment>
<dbReference type="HAMAP" id="MF_00048">
    <property type="entry name" value="UPF0102"/>
    <property type="match status" value="1"/>
</dbReference>
<reference evidence="4" key="1">
    <citation type="submission" date="2022-06" db="EMBL/GenBank/DDBJ databases">
        <authorList>
            <person name="Sun Q."/>
        </authorList>
    </citation>
    <scope>NUCLEOTIDE SEQUENCE</scope>
    <source>
        <strain evidence="4">S101</strain>
    </source>
</reference>
<dbReference type="SUPFAM" id="SSF52980">
    <property type="entry name" value="Restriction endonuclease-like"/>
    <property type="match status" value="1"/>
</dbReference>
<feature type="region of interest" description="Disordered" evidence="3">
    <location>
        <begin position="1"/>
        <end position="23"/>
    </location>
</feature>
<evidence type="ECO:0000256" key="3">
    <source>
        <dbReference type="SAM" id="MobiDB-lite"/>
    </source>
</evidence>
<dbReference type="Pfam" id="PF02021">
    <property type="entry name" value="UPF0102"/>
    <property type="match status" value="1"/>
</dbReference>
<evidence type="ECO:0000256" key="2">
    <source>
        <dbReference type="HAMAP-Rule" id="MF_00048"/>
    </source>
</evidence>
<evidence type="ECO:0000313" key="4">
    <source>
        <dbReference type="EMBL" id="MCO5957972.1"/>
    </source>
</evidence>
<dbReference type="EMBL" id="JAMXLX010000004">
    <property type="protein sequence ID" value="MCO5957972.1"/>
    <property type="molecule type" value="Genomic_DNA"/>
</dbReference>
<dbReference type="GO" id="GO:0003676">
    <property type="term" value="F:nucleic acid binding"/>
    <property type="evidence" value="ECO:0007669"/>
    <property type="project" value="InterPro"/>
</dbReference>